<sequence>MLTYQSNILGITEEQLFALLSHMIADILVACFTNIPRVITMKCHESAIEKREDSVEAAAKLLGRTTEIIKRLEMHELPSIDQEKMAFIDEWRLHLQHIP</sequence>
<protein>
    <submittedName>
        <fullName evidence="1">Uncharacterized protein</fullName>
    </submittedName>
</protein>
<dbReference type="PANTHER" id="PTHR35307">
    <property type="entry name" value="PROTEIN, PUTATIVE-RELATED"/>
    <property type="match status" value="1"/>
</dbReference>
<proteinExistence type="predicted"/>
<dbReference type="Proteomes" id="UP001157418">
    <property type="component" value="Unassembled WGS sequence"/>
</dbReference>
<comment type="caution">
    <text evidence="1">The sequence shown here is derived from an EMBL/GenBank/DDBJ whole genome shotgun (WGS) entry which is preliminary data.</text>
</comment>
<dbReference type="AlphaFoldDB" id="A0AAU9LIZ2"/>
<name>A0AAU9LIZ2_9ASTR</name>
<evidence type="ECO:0000313" key="2">
    <source>
        <dbReference type="Proteomes" id="UP001157418"/>
    </source>
</evidence>
<keyword evidence="2" id="KW-1185">Reference proteome</keyword>
<dbReference type="EMBL" id="CAKMRJ010000001">
    <property type="protein sequence ID" value="CAH1414756.1"/>
    <property type="molecule type" value="Genomic_DNA"/>
</dbReference>
<dbReference type="PANTHER" id="PTHR35307:SF8">
    <property type="entry name" value="GUSTATORY RECEPTOR"/>
    <property type="match status" value="1"/>
</dbReference>
<evidence type="ECO:0000313" key="1">
    <source>
        <dbReference type="EMBL" id="CAH1414756.1"/>
    </source>
</evidence>
<reference evidence="1 2" key="1">
    <citation type="submission" date="2022-01" db="EMBL/GenBank/DDBJ databases">
        <authorList>
            <person name="Xiong W."/>
            <person name="Schranz E."/>
        </authorList>
    </citation>
    <scope>NUCLEOTIDE SEQUENCE [LARGE SCALE GENOMIC DNA]</scope>
</reference>
<gene>
    <name evidence="1" type="ORF">LVIROSA_LOCUS2651</name>
</gene>
<organism evidence="1 2">
    <name type="scientific">Lactuca virosa</name>
    <dbReference type="NCBI Taxonomy" id="75947"/>
    <lineage>
        <taxon>Eukaryota</taxon>
        <taxon>Viridiplantae</taxon>
        <taxon>Streptophyta</taxon>
        <taxon>Embryophyta</taxon>
        <taxon>Tracheophyta</taxon>
        <taxon>Spermatophyta</taxon>
        <taxon>Magnoliopsida</taxon>
        <taxon>eudicotyledons</taxon>
        <taxon>Gunneridae</taxon>
        <taxon>Pentapetalae</taxon>
        <taxon>asterids</taxon>
        <taxon>campanulids</taxon>
        <taxon>Asterales</taxon>
        <taxon>Asteraceae</taxon>
        <taxon>Cichorioideae</taxon>
        <taxon>Cichorieae</taxon>
        <taxon>Lactucinae</taxon>
        <taxon>Lactuca</taxon>
    </lineage>
</organism>
<accession>A0AAU9LIZ2</accession>